<sequence length="197" mass="20931">MSKEEDKLMKKLAILVAGVAAISAAPAFAQANTTSDSFVVNATVTPTCLMEDVQDITITPALKIVTTAGSNALLFGNGSTQTNSNEVFLSCNDNNQMTITTNGPLVNPRGVTPEEEAEGFSDEIDFRVAANNYGVGTGNNRLYYATSTGNTRNDDPRHALHRQISFAGWVDYDDNRGFRAVAGTYSATAEVTVAIAP</sequence>
<gene>
    <name evidence="2" type="ORF">D2V07_09980</name>
</gene>
<keyword evidence="1" id="KW-0732">Signal</keyword>
<feature type="chain" id="PRO_5019121716" description="Spore coat protein U domain-containing protein" evidence="1">
    <location>
        <begin position="30"/>
        <end position="197"/>
    </location>
</feature>
<organism evidence="2 3">
    <name type="scientific">Aurantiacibacter zhengii</name>
    <dbReference type="NCBI Taxonomy" id="2307003"/>
    <lineage>
        <taxon>Bacteria</taxon>
        <taxon>Pseudomonadati</taxon>
        <taxon>Pseudomonadota</taxon>
        <taxon>Alphaproteobacteria</taxon>
        <taxon>Sphingomonadales</taxon>
        <taxon>Erythrobacteraceae</taxon>
        <taxon>Aurantiacibacter</taxon>
    </lineage>
</organism>
<evidence type="ECO:0000256" key="1">
    <source>
        <dbReference type="SAM" id="SignalP"/>
    </source>
</evidence>
<evidence type="ECO:0008006" key="4">
    <source>
        <dbReference type="Google" id="ProtNLM"/>
    </source>
</evidence>
<dbReference type="EMBL" id="QXFL01000004">
    <property type="protein sequence ID" value="RIV85665.1"/>
    <property type="molecule type" value="Genomic_DNA"/>
</dbReference>
<reference evidence="2 3" key="1">
    <citation type="submission" date="2018-08" db="EMBL/GenBank/DDBJ databases">
        <title>Erythrobacter zhengii sp.nov., a bacterium isolated from deep-sea sediment.</title>
        <authorList>
            <person name="Fang C."/>
            <person name="Wu Y.-H."/>
            <person name="Sun C."/>
            <person name="Wang H."/>
            <person name="Cheng H."/>
            <person name="Meng F.-X."/>
            <person name="Wang C.-S."/>
            <person name="Xu X.-W."/>
        </authorList>
    </citation>
    <scope>NUCLEOTIDE SEQUENCE [LARGE SCALE GENOMIC DNA]</scope>
    <source>
        <strain evidence="2 3">V18</strain>
    </source>
</reference>
<proteinExistence type="predicted"/>
<accession>A0A418NRW3</accession>
<name>A0A418NRW3_9SPHN</name>
<protein>
    <recommendedName>
        <fullName evidence="4">Spore coat protein U domain-containing protein</fullName>
    </recommendedName>
</protein>
<dbReference type="AlphaFoldDB" id="A0A418NRW3"/>
<evidence type="ECO:0000313" key="2">
    <source>
        <dbReference type="EMBL" id="RIV85665.1"/>
    </source>
</evidence>
<comment type="caution">
    <text evidence="2">The sequence shown here is derived from an EMBL/GenBank/DDBJ whole genome shotgun (WGS) entry which is preliminary data.</text>
</comment>
<dbReference type="Proteomes" id="UP000286576">
    <property type="component" value="Unassembled WGS sequence"/>
</dbReference>
<feature type="signal peptide" evidence="1">
    <location>
        <begin position="1"/>
        <end position="29"/>
    </location>
</feature>
<evidence type="ECO:0000313" key="3">
    <source>
        <dbReference type="Proteomes" id="UP000286576"/>
    </source>
</evidence>
<keyword evidence="3" id="KW-1185">Reference proteome</keyword>